<dbReference type="Proteomes" id="UP001165586">
    <property type="component" value="Unassembled WGS sequence"/>
</dbReference>
<dbReference type="RefSeq" id="WP_259542729.1">
    <property type="nucleotide sequence ID" value="NZ_JANLCJ010000104.1"/>
</dbReference>
<name>A0ABT2H9Q9_9MICO</name>
<accession>A0ABT2H9Q9</accession>
<organism evidence="1 2">
    <name type="scientific">Herbiconiux daphne</name>
    <dbReference type="NCBI Taxonomy" id="2970914"/>
    <lineage>
        <taxon>Bacteria</taxon>
        <taxon>Bacillati</taxon>
        <taxon>Actinomycetota</taxon>
        <taxon>Actinomycetes</taxon>
        <taxon>Micrococcales</taxon>
        <taxon>Microbacteriaceae</taxon>
        <taxon>Herbiconiux</taxon>
    </lineage>
</organism>
<evidence type="ECO:0000313" key="2">
    <source>
        <dbReference type="Proteomes" id="UP001165586"/>
    </source>
</evidence>
<keyword evidence="2" id="KW-1185">Reference proteome</keyword>
<dbReference type="EMBL" id="JANLCJ010000104">
    <property type="protein sequence ID" value="MCS5736664.1"/>
    <property type="molecule type" value="Genomic_DNA"/>
</dbReference>
<reference evidence="1" key="1">
    <citation type="submission" date="2022-08" db="EMBL/GenBank/DDBJ databases">
        <authorList>
            <person name="Deng Y."/>
            <person name="Han X.-F."/>
            <person name="Zhang Y.-Q."/>
        </authorList>
    </citation>
    <scope>NUCLEOTIDE SEQUENCE</scope>
    <source>
        <strain evidence="1">CPCC 203386</strain>
    </source>
</reference>
<proteinExistence type="predicted"/>
<comment type="caution">
    <text evidence="1">The sequence shown here is derived from an EMBL/GenBank/DDBJ whole genome shotgun (WGS) entry which is preliminary data.</text>
</comment>
<protein>
    <submittedName>
        <fullName evidence="1">Uncharacterized protein</fullName>
    </submittedName>
</protein>
<sequence length="61" mass="7176">MASKKKLKKKIKQLEEDMMIMEGVMDTQHEIIESYRAQFGDFEEELIQSGNFFKQAVPTLH</sequence>
<evidence type="ECO:0000313" key="1">
    <source>
        <dbReference type="EMBL" id="MCS5736664.1"/>
    </source>
</evidence>
<gene>
    <name evidence="1" type="ORF">N1032_23320</name>
</gene>